<dbReference type="InterPro" id="IPR036388">
    <property type="entry name" value="WH-like_DNA-bd_sf"/>
</dbReference>
<evidence type="ECO:0000259" key="4">
    <source>
        <dbReference type="PROSITE" id="PS50956"/>
    </source>
</evidence>
<feature type="domain" description="HTH asnC-type" evidence="4">
    <location>
        <begin position="11"/>
        <end position="72"/>
    </location>
</feature>
<dbReference type="SMART" id="SM00344">
    <property type="entry name" value="HTH_ASNC"/>
    <property type="match status" value="1"/>
</dbReference>
<dbReference type="AlphaFoldDB" id="C7Q004"/>
<keyword evidence="2" id="KW-0238">DNA-binding</keyword>
<dbReference type="InterPro" id="IPR000485">
    <property type="entry name" value="AsnC-type_HTH_dom"/>
</dbReference>
<dbReference type="PANTHER" id="PTHR30154">
    <property type="entry name" value="LEUCINE-RESPONSIVE REGULATORY PROTEIN"/>
    <property type="match status" value="1"/>
</dbReference>
<proteinExistence type="predicted"/>
<dbReference type="Gene3D" id="1.10.10.10">
    <property type="entry name" value="Winged helix-like DNA-binding domain superfamily/Winged helix DNA-binding domain"/>
    <property type="match status" value="1"/>
</dbReference>
<name>C7Q004_CATAD</name>
<dbReference type="InterPro" id="IPR019887">
    <property type="entry name" value="Tscrpt_reg_AsnC/Lrp_C"/>
</dbReference>
<dbReference type="Pfam" id="PF13412">
    <property type="entry name" value="HTH_24"/>
    <property type="match status" value="1"/>
</dbReference>
<keyword evidence="6" id="KW-1185">Reference proteome</keyword>
<evidence type="ECO:0000256" key="1">
    <source>
        <dbReference type="ARBA" id="ARBA00023015"/>
    </source>
</evidence>
<evidence type="ECO:0000256" key="3">
    <source>
        <dbReference type="ARBA" id="ARBA00023163"/>
    </source>
</evidence>
<keyword evidence="1" id="KW-0805">Transcription regulation</keyword>
<dbReference type="eggNOG" id="COG1522">
    <property type="taxonomic scope" value="Bacteria"/>
</dbReference>
<evidence type="ECO:0000256" key="2">
    <source>
        <dbReference type="ARBA" id="ARBA00023125"/>
    </source>
</evidence>
<sequence length="171" mass="18580">MKGYRMPDIHLDSTDRAILTRLQRDGRIANVDLAEQISLSPSSCLRRTKALEAQGVIAGYRAELDRDRLGLGLTVFVELKAARHSREVSRQVEAELTAIPAVVACHLVSGDADFFVEAVVPSLAVYEEVLLDHILAIEGVTSVRSSFALRTVLSRGPLPLDASLSKGTRSS</sequence>
<dbReference type="HOGENOM" id="CLU_091233_0_3_11"/>
<dbReference type="InterPro" id="IPR019888">
    <property type="entry name" value="Tscrpt_reg_AsnC-like"/>
</dbReference>
<dbReference type="SUPFAM" id="SSF46785">
    <property type="entry name" value="Winged helix' DNA-binding domain"/>
    <property type="match status" value="1"/>
</dbReference>
<dbReference type="SUPFAM" id="SSF54909">
    <property type="entry name" value="Dimeric alpha+beta barrel"/>
    <property type="match status" value="1"/>
</dbReference>
<dbReference type="Gene3D" id="3.30.70.920">
    <property type="match status" value="1"/>
</dbReference>
<organism evidence="5 6">
    <name type="scientific">Catenulispora acidiphila (strain DSM 44928 / JCM 14897 / NBRC 102108 / NRRL B-24433 / ID139908)</name>
    <dbReference type="NCBI Taxonomy" id="479433"/>
    <lineage>
        <taxon>Bacteria</taxon>
        <taxon>Bacillati</taxon>
        <taxon>Actinomycetota</taxon>
        <taxon>Actinomycetes</taxon>
        <taxon>Catenulisporales</taxon>
        <taxon>Catenulisporaceae</taxon>
        <taxon>Catenulispora</taxon>
    </lineage>
</organism>
<dbReference type="EMBL" id="CP001700">
    <property type="protein sequence ID" value="ACU75497.1"/>
    <property type="molecule type" value="Genomic_DNA"/>
</dbReference>
<dbReference type="Proteomes" id="UP000000851">
    <property type="component" value="Chromosome"/>
</dbReference>
<dbReference type="PROSITE" id="PS50956">
    <property type="entry name" value="HTH_ASNC_2"/>
    <property type="match status" value="1"/>
</dbReference>
<dbReference type="GO" id="GO:0043200">
    <property type="term" value="P:response to amino acid"/>
    <property type="evidence" value="ECO:0007669"/>
    <property type="project" value="TreeGrafter"/>
</dbReference>
<dbReference type="Pfam" id="PF01037">
    <property type="entry name" value="AsnC_trans_reg"/>
    <property type="match status" value="1"/>
</dbReference>
<dbReference type="PRINTS" id="PR00033">
    <property type="entry name" value="HTHASNC"/>
</dbReference>
<dbReference type="GO" id="GO:0005829">
    <property type="term" value="C:cytosol"/>
    <property type="evidence" value="ECO:0007669"/>
    <property type="project" value="TreeGrafter"/>
</dbReference>
<evidence type="ECO:0000313" key="5">
    <source>
        <dbReference type="EMBL" id="ACU75497.1"/>
    </source>
</evidence>
<dbReference type="InParanoid" id="C7Q004"/>
<keyword evidence="3" id="KW-0804">Transcription</keyword>
<dbReference type="GO" id="GO:0043565">
    <property type="term" value="F:sequence-specific DNA binding"/>
    <property type="evidence" value="ECO:0007669"/>
    <property type="project" value="InterPro"/>
</dbReference>
<evidence type="ECO:0000313" key="6">
    <source>
        <dbReference type="Proteomes" id="UP000000851"/>
    </source>
</evidence>
<dbReference type="KEGG" id="cai:Caci_6651"/>
<accession>C7Q004</accession>
<reference evidence="5 6" key="1">
    <citation type="journal article" date="2009" name="Stand. Genomic Sci.">
        <title>Complete genome sequence of Catenulispora acidiphila type strain (ID 139908).</title>
        <authorList>
            <person name="Copeland A."/>
            <person name="Lapidus A."/>
            <person name="Glavina Del Rio T."/>
            <person name="Nolan M."/>
            <person name="Lucas S."/>
            <person name="Chen F."/>
            <person name="Tice H."/>
            <person name="Cheng J.F."/>
            <person name="Bruce D."/>
            <person name="Goodwin L."/>
            <person name="Pitluck S."/>
            <person name="Mikhailova N."/>
            <person name="Pati A."/>
            <person name="Ivanova N."/>
            <person name="Mavromatis K."/>
            <person name="Chen A."/>
            <person name="Palaniappan K."/>
            <person name="Chain P."/>
            <person name="Land M."/>
            <person name="Hauser L."/>
            <person name="Chang Y.J."/>
            <person name="Jeffries C.D."/>
            <person name="Chertkov O."/>
            <person name="Brettin T."/>
            <person name="Detter J.C."/>
            <person name="Han C."/>
            <person name="Ali Z."/>
            <person name="Tindall B.J."/>
            <person name="Goker M."/>
            <person name="Bristow J."/>
            <person name="Eisen J.A."/>
            <person name="Markowitz V."/>
            <person name="Hugenholtz P."/>
            <person name="Kyrpides N.C."/>
            <person name="Klenk H.P."/>
        </authorList>
    </citation>
    <scope>NUCLEOTIDE SEQUENCE [LARGE SCALE GENOMIC DNA]</scope>
    <source>
        <strain evidence="6">DSM 44928 / JCM 14897 / NBRC 102108 / NRRL B-24433 / ID139908</strain>
    </source>
</reference>
<protein>
    <submittedName>
        <fullName evidence="5">Transcriptional regulator, AsnC family</fullName>
    </submittedName>
</protein>
<gene>
    <name evidence="5" type="ordered locus">Caci_6651</name>
</gene>
<dbReference type="InterPro" id="IPR036390">
    <property type="entry name" value="WH_DNA-bd_sf"/>
</dbReference>
<dbReference type="PANTHER" id="PTHR30154:SF34">
    <property type="entry name" value="TRANSCRIPTIONAL REGULATOR AZLB"/>
    <property type="match status" value="1"/>
</dbReference>
<dbReference type="InterPro" id="IPR011008">
    <property type="entry name" value="Dimeric_a/b-barrel"/>
</dbReference>